<protein>
    <recommendedName>
        <fullName evidence="3">DUF2750 domain-containing protein</fullName>
    </recommendedName>
</protein>
<comment type="caution">
    <text evidence="1">The sequence shown here is derived from an EMBL/GenBank/DDBJ whole genome shotgun (WGS) entry which is preliminary data.</text>
</comment>
<name>A0A239TTF3_9STAP</name>
<dbReference type="AlphaFoldDB" id="A0A239TTF3"/>
<organism evidence="1 2">
    <name type="scientific">Staphylococcus piscifermentans</name>
    <dbReference type="NCBI Taxonomy" id="70258"/>
    <lineage>
        <taxon>Bacteria</taxon>
        <taxon>Bacillati</taxon>
        <taxon>Bacillota</taxon>
        <taxon>Bacilli</taxon>
        <taxon>Bacillales</taxon>
        <taxon>Staphylococcaceae</taxon>
        <taxon>Staphylococcus</taxon>
    </lineage>
</organism>
<sequence>MDYKQESFFKDLLVNETYYIAVKDKKIVRKEVDNKYYPCFWTEKEIAEAYFKDNHQSYDKIISRDIDRFVTCEMDDLFDKGDEVLVNVTDTVQGHFIDIYDFTKALMSELDRIRTVEFSRITARTDEVFGLTDKGSKQFIIISENGESKPNMMPVWSDFKSAEKVRDEDFEECEVQEVEGEVFSDWLEKLRDNDEGVGINLKPGVVGTIVSAQTLKNELSY</sequence>
<dbReference type="Pfam" id="PF11042">
    <property type="entry name" value="DUF2750"/>
    <property type="match status" value="1"/>
</dbReference>
<evidence type="ECO:0000313" key="1">
    <source>
        <dbReference type="EMBL" id="GEP84931.1"/>
    </source>
</evidence>
<keyword evidence="2" id="KW-1185">Reference proteome</keyword>
<dbReference type="InterPro" id="IPR021284">
    <property type="entry name" value="DUF2750"/>
</dbReference>
<accession>A0A239TTF3</accession>
<evidence type="ECO:0008006" key="3">
    <source>
        <dbReference type="Google" id="ProtNLM"/>
    </source>
</evidence>
<dbReference type="RefSeq" id="WP_095104196.1">
    <property type="nucleotide sequence ID" value="NZ_BKAR01000017.1"/>
</dbReference>
<reference evidence="1 2" key="1">
    <citation type="submission" date="2019-07" db="EMBL/GenBank/DDBJ databases">
        <title>Whole genome shotgun sequence of Staphylococcus piscifermentans NBRC 109625.</title>
        <authorList>
            <person name="Hosoyama A."/>
            <person name="Uohara A."/>
            <person name="Ohji S."/>
            <person name="Ichikawa N."/>
        </authorList>
    </citation>
    <scope>NUCLEOTIDE SEQUENCE [LARGE SCALE GENOMIC DNA]</scope>
    <source>
        <strain evidence="1 2">NBRC 109625</strain>
    </source>
</reference>
<dbReference type="Proteomes" id="UP000321736">
    <property type="component" value="Unassembled WGS sequence"/>
</dbReference>
<dbReference type="EMBL" id="BKAR01000017">
    <property type="protein sequence ID" value="GEP84931.1"/>
    <property type="molecule type" value="Genomic_DNA"/>
</dbReference>
<proteinExistence type="predicted"/>
<gene>
    <name evidence="1" type="ORF">SPI02_15160</name>
</gene>
<dbReference type="OrthoDB" id="2393156at2"/>
<evidence type="ECO:0000313" key="2">
    <source>
        <dbReference type="Proteomes" id="UP000321736"/>
    </source>
</evidence>